<reference evidence="2 3" key="1">
    <citation type="submission" date="2021-01" db="EMBL/GenBank/DDBJ databases">
        <title>Whole genome shotgun sequence of Catellatospora chokoriensis NBRC 107358.</title>
        <authorList>
            <person name="Komaki H."/>
            <person name="Tamura T."/>
        </authorList>
    </citation>
    <scope>NUCLEOTIDE SEQUENCE [LARGE SCALE GENOMIC DNA]</scope>
    <source>
        <strain evidence="2 3">NBRC 107358</strain>
    </source>
</reference>
<evidence type="ECO:0000313" key="3">
    <source>
        <dbReference type="Proteomes" id="UP000619293"/>
    </source>
</evidence>
<evidence type="ECO:0000259" key="1">
    <source>
        <dbReference type="Pfam" id="PF19631"/>
    </source>
</evidence>
<gene>
    <name evidence="2" type="ORF">Cch02nite_11380</name>
</gene>
<dbReference type="RefSeq" id="WP_191839493.1">
    <property type="nucleotide sequence ID" value="NZ_BAAALB010000007.1"/>
</dbReference>
<dbReference type="Proteomes" id="UP000619293">
    <property type="component" value="Unassembled WGS sequence"/>
</dbReference>
<dbReference type="AlphaFoldDB" id="A0A8J3K1G2"/>
<dbReference type="Pfam" id="PF19631">
    <property type="entry name" value="Trypco2"/>
    <property type="match status" value="1"/>
</dbReference>
<sequence>MSSQLGLVDVVQALRAELARASELATDQAVQFPVGQITLEFQVGVTRSAEATGGIKFWVLELGASAGVAKESVQTVTIVLEPPVDAHGMPIKVSALNSEKPA</sequence>
<feature type="domain" description="Trypsin-co-occurring" evidence="1">
    <location>
        <begin position="6"/>
        <end position="82"/>
    </location>
</feature>
<proteinExistence type="predicted"/>
<keyword evidence="3" id="KW-1185">Reference proteome</keyword>
<accession>A0A8J3K1G2</accession>
<organism evidence="2 3">
    <name type="scientific">Catellatospora chokoriensis</name>
    <dbReference type="NCBI Taxonomy" id="310353"/>
    <lineage>
        <taxon>Bacteria</taxon>
        <taxon>Bacillati</taxon>
        <taxon>Actinomycetota</taxon>
        <taxon>Actinomycetes</taxon>
        <taxon>Micromonosporales</taxon>
        <taxon>Micromonosporaceae</taxon>
        <taxon>Catellatospora</taxon>
    </lineage>
</organism>
<dbReference type="InterPro" id="IPR045608">
    <property type="entry name" value="Trypco2"/>
</dbReference>
<protein>
    <recommendedName>
        <fullName evidence="1">Trypsin-co-occurring domain-containing protein</fullName>
    </recommendedName>
</protein>
<evidence type="ECO:0000313" key="2">
    <source>
        <dbReference type="EMBL" id="GIF87694.1"/>
    </source>
</evidence>
<comment type="caution">
    <text evidence="2">The sequence shown here is derived from an EMBL/GenBank/DDBJ whole genome shotgun (WGS) entry which is preliminary data.</text>
</comment>
<name>A0A8J3K1G2_9ACTN</name>
<dbReference type="EMBL" id="BONG01000005">
    <property type="protein sequence ID" value="GIF87694.1"/>
    <property type="molecule type" value="Genomic_DNA"/>
</dbReference>